<dbReference type="RefSeq" id="XP_009494581.1">
    <property type="nucleotide sequence ID" value="XM_009496306.1"/>
</dbReference>
<feature type="region of interest" description="Disordered" evidence="1">
    <location>
        <begin position="850"/>
        <end position="882"/>
    </location>
</feature>
<evidence type="ECO:0000256" key="1">
    <source>
        <dbReference type="SAM" id="MobiDB-lite"/>
    </source>
</evidence>
<dbReference type="STRING" id="691883.A0A058ZC11"/>
<sequence>MDVATSCIGGGGHPHPLSPMADILPTDLGDGSLAHSFLSADRSAYPSFASAPADLSHSSGSGPSHQYDTFSYGLPNIGGGLGSLMNSPALGVLGPLGGAPSSPALQGPMQLPNLPEVATGDSGSFSFDMDFLGEQVPAAGIDADGSAGNMSTGVSAHAPTDNFFLPQAQEQDLLSHQLLPELGGDTLSSSAAGPTSGNRQIPQQFSYHDQQQQYQQQQQQQQQQRQSPHDGQSSLPAPGQASSKPTNKPMQKAQSKVAQRPKPHPKPPQSKQPDSASQVPSPQGPAQEPRAFGHHYGLGSTGPLGIGQPQPQPQQQQQQQQQQQNPPDQLYSDESMADGDLMSAGSAPSSASLPDPEAISSQTHGFLESFSLSVLPNTPKERPMDRAPARGPGHAQGPAPLAPSRGPIPPPTLAALEGAPSQQSGPSLARSPAEQHPTAGSTPAMAPVKNAHHPVSVKAVPPVMAPLVFTSPPDGSQLPTPAPVAEAAARSAPTAAPASTPAPAKGGHAGGTGAPGADSGAAAEAAAPTAEQDLDTVKSNSSEVIYIPKVDPLLDALDQCFRSQPQDMEQIVYSARSTITSSLQPSESPPPGAGTGGSGGGSAAGSTATSTATSSGIGGKRPATGMLSGPIPPASVTLHVPPGPSVPPEIADAMAAAVSQQEALFMAAGGSLPLEASSMGGLTGGPSAAGPGLFDHLSQSLPKRRASFGDLSSIPGGAGGPGGSVPGGSLFRRNLGLGDLHHQLLLLHHHNPGIGLTLPGMMANMGTSSPGAAAAAYAAQFAAVAAAAGGVAGYLPVPPTISPASMAGAGLLGGSFSEGNLPLVVGAAGAATVAAAAGAVTADAWPPAARRNSIHHPVSASGGGAGGERSRSTLALDDNSGH</sequence>
<name>A0A058ZC11_FONAL</name>
<protein>
    <submittedName>
        <fullName evidence="2">Uncharacterized protein</fullName>
    </submittedName>
</protein>
<dbReference type="GeneID" id="20527129"/>
<feature type="compositionally biased region" description="Polar residues" evidence="1">
    <location>
        <begin position="186"/>
        <end position="209"/>
    </location>
</feature>
<dbReference type="Proteomes" id="UP000030693">
    <property type="component" value="Unassembled WGS sequence"/>
</dbReference>
<organism evidence="2">
    <name type="scientific">Fonticula alba</name>
    <name type="common">Slime mold</name>
    <dbReference type="NCBI Taxonomy" id="691883"/>
    <lineage>
        <taxon>Eukaryota</taxon>
        <taxon>Rotosphaerida</taxon>
        <taxon>Fonticulaceae</taxon>
        <taxon>Fonticula</taxon>
    </lineage>
</organism>
<feature type="region of interest" description="Disordered" evidence="1">
    <location>
        <begin position="181"/>
        <end position="453"/>
    </location>
</feature>
<feature type="compositionally biased region" description="Low complexity" evidence="1">
    <location>
        <begin position="343"/>
        <end position="352"/>
    </location>
</feature>
<feature type="compositionally biased region" description="Low complexity" evidence="1">
    <location>
        <begin position="210"/>
        <end position="226"/>
    </location>
</feature>
<dbReference type="AlphaFoldDB" id="A0A058ZC11"/>
<accession>A0A058ZC11</accession>
<feature type="compositionally biased region" description="Low complexity" evidence="1">
    <location>
        <begin position="269"/>
        <end position="278"/>
    </location>
</feature>
<feature type="compositionally biased region" description="Polar residues" evidence="1">
    <location>
        <begin position="359"/>
        <end position="376"/>
    </location>
</feature>
<feature type="compositionally biased region" description="Gly residues" evidence="1">
    <location>
        <begin position="593"/>
        <end position="603"/>
    </location>
</feature>
<dbReference type="EMBL" id="KB932203">
    <property type="protein sequence ID" value="KCV71458.1"/>
    <property type="molecule type" value="Genomic_DNA"/>
</dbReference>
<feature type="compositionally biased region" description="Low complexity" evidence="1">
    <location>
        <begin position="604"/>
        <end position="615"/>
    </location>
</feature>
<feature type="compositionally biased region" description="Low complexity" evidence="1">
    <location>
        <begin position="483"/>
        <end position="506"/>
    </location>
</feature>
<evidence type="ECO:0000313" key="3">
    <source>
        <dbReference type="Proteomes" id="UP000030693"/>
    </source>
</evidence>
<feature type="region of interest" description="Disordered" evidence="1">
    <location>
        <begin position="1"/>
        <end position="23"/>
    </location>
</feature>
<feature type="region of interest" description="Disordered" evidence="1">
    <location>
        <begin position="465"/>
        <end position="539"/>
    </location>
</feature>
<evidence type="ECO:0000313" key="2">
    <source>
        <dbReference type="EMBL" id="KCV71458.1"/>
    </source>
</evidence>
<gene>
    <name evidence="2" type="ORF">H696_02404</name>
</gene>
<feature type="compositionally biased region" description="Polar residues" evidence="1">
    <location>
        <begin position="229"/>
        <end position="257"/>
    </location>
</feature>
<feature type="region of interest" description="Disordered" evidence="1">
    <location>
        <begin position="579"/>
        <end position="647"/>
    </location>
</feature>
<reference evidence="2" key="1">
    <citation type="submission" date="2013-04" db="EMBL/GenBank/DDBJ databases">
        <title>The Genome Sequence of Fonticula alba ATCC 38817.</title>
        <authorList>
            <consortium name="The Broad Institute Genomics Platform"/>
            <person name="Russ C."/>
            <person name="Cuomo C."/>
            <person name="Burger G."/>
            <person name="Gray M.W."/>
            <person name="Holland P.W.H."/>
            <person name="King N."/>
            <person name="Lang F.B.F."/>
            <person name="Roger A.J."/>
            <person name="Ruiz-Trillo I."/>
            <person name="Brown M."/>
            <person name="Walker B."/>
            <person name="Young S."/>
            <person name="Zeng Q."/>
            <person name="Gargeya S."/>
            <person name="Fitzgerald M."/>
            <person name="Haas B."/>
            <person name="Abouelleil A."/>
            <person name="Allen A.W."/>
            <person name="Alvarado L."/>
            <person name="Arachchi H.M."/>
            <person name="Berlin A.M."/>
            <person name="Chapman S.B."/>
            <person name="Gainer-Dewar J."/>
            <person name="Goldberg J."/>
            <person name="Griggs A."/>
            <person name="Gujja S."/>
            <person name="Hansen M."/>
            <person name="Howarth C."/>
            <person name="Imamovic A."/>
            <person name="Ireland A."/>
            <person name="Larimer J."/>
            <person name="McCowan C."/>
            <person name="Murphy C."/>
            <person name="Pearson M."/>
            <person name="Poon T.W."/>
            <person name="Priest M."/>
            <person name="Roberts A."/>
            <person name="Saif S."/>
            <person name="Shea T."/>
            <person name="Sisk P."/>
            <person name="Sykes S."/>
            <person name="Wortman J."/>
            <person name="Nusbaum C."/>
            <person name="Birren B."/>
        </authorList>
    </citation>
    <scope>NUCLEOTIDE SEQUENCE [LARGE SCALE GENOMIC DNA]</scope>
    <source>
        <strain evidence="2">ATCC 38817</strain>
    </source>
</reference>
<keyword evidence="3" id="KW-1185">Reference proteome</keyword>
<feature type="compositionally biased region" description="Low complexity" evidence="1">
    <location>
        <begin position="313"/>
        <end position="329"/>
    </location>
</feature>
<feature type="compositionally biased region" description="Low complexity" evidence="1">
    <location>
        <begin position="515"/>
        <end position="531"/>
    </location>
</feature>
<proteinExistence type="predicted"/>
<feature type="compositionally biased region" description="Basic and acidic residues" evidence="1">
    <location>
        <begin position="379"/>
        <end position="388"/>
    </location>
</feature>